<evidence type="ECO:0000313" key="3">
    <source>
        <dbReference type="Proteomes" id="UP001153714"/>
    </source>
</evidence>
<evidence type="ECO:0000256" key="1">
    <source>
        <dbReference type="SAM" id="MobiDB-lite"/>
    </source>
</evidence>
<sequence>MGRKIPAKKHRGVKDPHAQQAKRWQSIKGKINTPPKDPDDQPVPKSLLNLFNPHNLKSKSTKRKKKREINGSSAYSSASERNIQNPVSQLRRLPGESGRSFSLRINGAIRALNDSADELHYPVDNEHDDVKGERMAEQRRRRERKRRRNKEPQAQEADATKLTRGQRLTLKKKAKKLKQTQEVEAREVREVQYERVGFGEVAHAPPALPALRSRRGGAAAQAPAVTRSLVPPFTFPYEYAYSVKTHSLISYTFDHFRLDRNLFLYIFSIQLR</sequence>
<feature type="region of interest" description="Disordered" evidence="1">
    <location>
        <begin position="1"/>
        <end position="98"/>
    </location>
</feature>
<accession>A0A9N9QY46</accession>
<gene>
    <name evidence="2" type="ORF">DIATSA_LOCUS3890</name>
</gene>
<feature type="compositionally biased region" description="Basic residues" evidence="1">
    <location>
        <begin position="1"/>
        <end position="12"/>
    </location>
</feature>
<dbReference type="Proteomes" id="UP001153714">
    <property type="component" value="Chromosome 15"/>
</dbReference>
<proteinExistence type="predicted"/>
<dbReference type="PANTHER" id="PTHR21838">
    <property type="entry name" value="COILED-COIL DOMAIN-CONTAINING PROTEIN 137"/>
    <property type="match status" value="1"/>
</dbReference>
<feature type="compositionally biased region" description="Polar residues" evidence="1">
    <location>
        <begin position="70"/>
        <end position="88"/>
    </location>
</feature>
<reference evidence="2" key="1">
    <citation type="submission" date="2021-12" db="EMBL/GenBank/DDBJ databases">
        <authorList>
            <person name="King R."/>
        </authorList>
    </citation>
    <scope>NUCLEOTIDE SEQUENCE</scope>
</reference>
<organism evidence="2 3">
    <name type="scientific">Diatraea saccharalis</name>
    <name type="common">sugarcane borer</name>
    <dbReference type="NCBI Taxonomy" id="40085"/>
    <lineage>
        <taxon>Eukaryota</taxon>
        <taxon>Metazoa</taxon>
        <taxon>Ecdysozoa</taxon>
        <taxon>Arthropoda</taxon>
        <taxon>Hexapoda</taxon>
        <taxon>Insecta</taxon>
        <taxon>Pterygota</taxon>
        <taxon>Neoptera</taxon>
        <taxon>Endopterygota</taxon>
        <taxon>Lepidoptera</taxon>
        <taxon>Glossata</taxon>
        <taxon>Ditrysia</taxon>
        <taxon>Pyraloidea</taxon>
        <taxon>Crambidae</taxon>
        <taxon>Crambinae</taxon>
        <taxon>Diatraea</taxon>
    </lineage>
</organism>
<dbReference type="PANTHER" id="PTHR21838:SF2">
    <property type="entry name" value="COILED-COIL DOMAIN-CONTAINING PROTEIN 137"/>
    <property type="match status" value="1"/>
</dbReference>
<feature type="region of interest" description="Disordered" evidence="1">
    <location>
        <begin position="120"/>
        <end position="165"/>
    </location>
</feature>
<name>A0A9N9QY46_9NEOP</name>
<reference evidence="2" key="2">
    <citation type="submission" date="2022-10" db="EMBL/GenBank/DDBJ databases">
        <authorList>
            <consortium name="ENA_rothamsted_submissions"/>
            <consortium name="culmorum"/>
            <person name="King R."/>
        </authorList>
    </citation>
    <scope>NUCLEOTIDE SEQUENCE</scope>
</reference>
<protein>
    <submittedName>
        <fullName evidence="2">Uncharacterized protein</fullName>
    </submittedName>
</protein>
<dbReference type="AlphaFoldDB" id="A0A9N9QY46"/>
<dbReference type="InterPro" id="IPR026680">
    <property type="entry name" value="CCDC137"/>
</dbReference>
<keyword evidence="3" id="KW-1185">Reference proteome</keyword>
<evidence type="ECO:0000313" key="2">
    <source>
        <dbReference type="EMBL" id="CAG9785892.1"/>
    </source>
</evidence>
<dbReference type="EMBL" id="OU893346">
    <property type="protein sequence ID" value="CAG9785892.1"/>
    <property type="molecule type" value="Genomic_DNA"/>
</dbReference>
<feature type="compositionally biased region" description="Basic and acidic residues" evidence="1">
    <location>
        <begin position="150"/>
        <end position="161"/>
    </location>
</feature>
<dbReference type="GO" id="GO:0005634">
    <property type="term" value="C:nucleus"/>
    <property type="evidence" value="ECO:0007669"/>
    <property type="project" value="TreeGrafter"/>
</dbReference>
<feature type="compositionally biased region" description="Basic residues" evidence="1">
    <location>
        <begin position="56"/>
        <end position="67"/>
    </location>
</feature>
<feature type="compositionally biased region" description="Basic and acidic residues" evidence="1">
    <location>
        <begin position="120"/>
        <end position="140"/>
    </location>
</feature>
<dbReference type="OrthoDB" id="5876637at2759"/>